<proteinExistence type="predicted"/>
<reference evidence="1 2" key="1">
    <citation type="submission" date="2018-06" db="EMBL/GenBank/DDBJ databases">
        <title>Comparative genomics of Brasilonema spp. strains.</title>
        <authorList>
            <person name="Alvarenga D.O."/>
            <person name="Fiore M.F."/>
            <person name="Varani A.M."/>
        </authorList>
    </citation>
    <scope>NUCLEOTIDE SEQUENCE [LARGE SCALE GENOMIC DNA]</scope>
    <source>
        <strain evidence="1 2">CENA114</strain>
    </source>
</reference>
<protein>
    <submittedName>
        <fullName evidence="1">Uncharacterized protein</fullName>
    </submittedName>
</protein>
<gene>
    <name evidence="1" type="ORF">DP114_09485</name>
</gene>
<dbReference type="AlphaFoldDB" id="A0A856MGN3"/>
<evidence type="ECO:0000313" key="1">
    <source>
        <dbReference type="EMBL" id="QDL08106.1"/>
    </source>
</evidence>
<keyword evidence="2" id="KW-1185">Reference proteome</keyword>
<evidence type="ECO:0000313" key="2">
    <source>
        <dbReference type="Proteomes" id="UP000503129"/>
    </source>
</evidence>
<dbReference type="EMBL" id="CP030118">
    <property type="protein sequence ID" value="QDL08106.1"/>
    <property type="molecule type" value="Genomic_DNA"/>
</dbReference>
<name>A0A856MGN3_9CYAN</name>
<accession>A0A856MGN3</accession>
<organism evidence="1 2">
    <name type="scientific">Brasilonema sennae CENA114</name>
    <dbReference type="NCBI Taxonomy" id="415709"/>
    <lineage>
        <taxon>Bacteria</taxon>
        <taxon>Bacillati</taxon>
        <taxon>Cyanobacteriota</taxon>
        <taxon>Cyanophyceae</taxon>
        <taxon>Nostocales</taxon>
        <taxon>Scytonemataceae</taxon>
        <taxon>Brasilonema</taxon>
        <taxon>Bromeliae group (in: Brasilonema)</taxon>
    </lineage>
</organism>
<dbReference type="RefSeq" id="WP_169265197.1">
    <property type="nucleotide sequence ID" value="NZ_CAWOXK010000001.1"/>
</dbReference>
<dbReference type="KEGG" id="bsen:DP114_09485"/>
<sequence>MVKKINKSKTSHSLRSQVDLQLLEALLEPEDATYPWNPADEQSENYFAQLEQQFQFEDVLDEELTERSQAFYNCLDTLWHNNLNSRQYKVTTKSSILVNLQKNLQAGFAASVPQDWITEIAHKAAEIFHSGQSKGEQLVSCVKSVLPNWETDDLLVMARPFAYAMRSGEHKNVNSVVDHVGDREWTNLSEVEKAKVSLAIAYHALDELKNIEEEV</sequence>
<dbReference type="Proteomes" id="UP000503129">
    <property type="component" value="Chromosome"/>
</dbReference>